<comment type="caution">
    <text evidence="2">The sequence shown here is derived from an EMBL/GenBank/DDBJ whole genome shotgun (WGS) entry which is preliminary data.</text>
</comment>
<proteinExistence type="predicted"/>
<evidence type="ECO:0000313" key="3">
    <source>
        <dbReference type="Proteomes" id="UP001050691"/>
    </source>
</evidence>
<protein>
    <submittedName>
        <fullName evidence="2">Uncharacterized protein</fullName>
    </submittedName>
</protein>
<keyword evidence="3" id="KW-1185">Reference proteome</keyword>
<keyword evidence="1" id="KW-0472">Membrane</keyword>
<evidence type="ECO:0000256" key="1">
    <source>
        <dbReference type="SAM" id="Phobius"/>
    </source>
</evidence>
<keyword evidence="1" id="KW-1133">Transmembrane helix</keyword>
<keyword evidence="1" id="KW-0812">Transmembrane</keyword>
<dbReference type="Proteomes" id="UP001050691">
    <property type="component" value="Unassembled WGS sequence"/>
</dbReference>
<organism evidence="2 3">
    <name type="scientific">Clathrus columnatus</name>
    <dbReference type="NCBI Taxonomy" id="1419009"/>
    <lineage>
        <taxon>Eukaryota</taxon>
        <taxon>Fungi</taxon>
        <taxon>Dikarya</taxon>
        <taxon>Basidiomycota</taxon>
        <taxon>Agaricomycotina</taxon>
        <taxon>Agaricomycetes</taxon>
        <taxon>Phallomycetidae</taxon>
        <taxon>Phallales</taxon>
        <taxon>Clathraceae</taxon>
        <taxon>Clathrus</taxon>
    </lineage>
</organism>
<sequence length="121" mass="13935">MKTPGIWGNLAQILLATAFTSMSLHLLNTRREAAIQRDRYMARITILESLVEDLRQKEDVENSEIERLLILSRKAHDTSISRESRTTTREPGVPWKDVVFGRRSHTFTKPVFLLQAEAKDD</sequence>
<dbReference type="EMBL" id="BPWL01000003">
    <property type="protein sequence ID" value="GJJ08412.1"/>
    <property type="molecule type" value="Genomic_DNA"/>
</dbReference>
<feature type="transmembrane region" description="Helical" evidence="1">
    <location>
        <begin position="6"/>
        <end position="27"/>
    </location>
</feature>
<dbReference type="AlphaFoldDB" id="A0AAV5A4N0"/>
<name>A0AAV5A4N0_9AGAM</name>
<evidence type="ECO:0000313" key="2">
    <source>
        <dbReference type="EMBL" id="GJJ08412.1"/>
    </source>
</evidence>
<accession>A0AAV5A4N0</accession>
<gene>
    <name evidence="2" type="ORF">Clacol_002628</name>
</gene>
<reference evidence="2" key="1">
    <citation type="submission" date="2021-10" db="EMBL/GenBank/DDBJ databases">
        <title>De novo Genome Assembly of Clathrus columnatus (Basidiomycota, Fungi) Using Illumina and Nanopore Sequence Data.</title>
        <authorList>
            <person name="Ogiso-Tanaka E."/>
            <person name="Itagaki H."/>
            <person name="Hosoya T."/>
            <person name="Hosaka K."/>
        </authorList>
    </citation>
    <scope>NUCLEOTIDE SEQUENCE</scope>
    <source>
        <strain evidence="2">MO-923</strain>
    </source>
</reference>